<proteinExistence type="predicted"/>
<dbReference type="PANTHER" id="PTHR41244:SF1">
    <property type="entry name" value="GLYCOSYLTRANSFERASE"/>
    <property type="match status" value="1"/>
</dbReference>
<evidence type="ECO:0000313" key="2">
    <source>
        <dbReference type="EMBL" id="RQH05763.1"/>
    </source>
</evidence>
<name>A0A3N6NY45_9BURK</name>
<dbReference type="Pfam" id="PF14307">
    <property type="entry name" value="Glyco_tran_WbsX"/>
    <property type="match status" value="1"/>
</dbReference>
<dbReference type="EMBL" id="RQIS01000009">
    <property type="protein sequence ID" value="RQH05763.1"/>
    <property type="molecule type" value="Genomic_DNA"/>
</dbReference>
<evidence type="ECO:0000313" key="3">
    <source>
        <dbReference type="Proteomes" id="UP000272778"/>
    </source>
</evidence>
<dbReference type="PANTHER" id="PTHR41244">
    <property type="entry name" value="RHAMNAN SYNTHESIS F"/>
    <property type="match status" value="1"/>
</dbReference>
<feature type="region of interest" description="Disordered" evidence="1">
    <location>
        <begin position="275"/>
        <end position="302"/>
    </location>
</feature>
<protein>
    <recommendedName>
        <fullName evidence="4">Lipopolysaccharide biosynthesis protein</fullName>
    </recommendedName>
</protein>
<accession>A0A3N6NY45</accession>
<dbReference type="Gene3D" id="3.20.20.80">
    <property type="entry name" value="Glycosidases"/>
    <property type="match status" value="1"/>
</dbReference>
<dbReference type="AlphaFoldDB" id="A0A3N6NY45"/>
<comment type="caution">
    <text evidence="2">The sequence shown here is derived from an EMBL/GenBank/DDBJ whole genome shotgun (WGS) entry which is preliminary data.</text>
</comment>
<dbReference type="Proteomes" id="UP000272778">
    <property type="component" value="Unassembled WGS sequence"/>
</dbReference>
<reference evidence="2 3" key="1">
    <citation type="submission" date="2018-11" db="EMBL/GenBank/DDBJ databases">
        <title>Paraburkholderia sp. DHOA04, isolated from soil.</title>
        <authorList>
            <person name="Gao Z.-H."/>
            <person name="Qiu L.-H."/>
            <person name="Fu J.-C."/>
        </authorList>
    </citation>
    <scope>NUCLEOTIDE SEQUENCE [LARGE SCALE GENOMIC DNA]</scope>
    <source>
        <strain evidence="2 3">DHOA04</strain>
    </source>
</reference>
<sequence>MKHNLFQIFHSEDARTALDKGFIPLDNTGQRLDWFDYWAVRRFLLQNPVDPAVGYGFFSAQLGERTGLNAQQVAQFVEGMPEDTDVVAFTPGFADVAYFRSVYEQIERTHPDAATAVRGVVSLMAPGQDSRTLLETLVMCATQTVFANYIVAKPAFWQAWLGHCETVFQLAERGEGELGQLLNAQIPWGTHHVPVKVFVIEAMASLMIGLSPSRWRVRQFNSIQLPASERTDENGNVKIARDELIVLDALKHAAIDTGIVEYYFTYLQRRDELENRRTGEQAAPASAQPQVHAESPAPVPAPVPVAEPVRTWPDLFGLRMMPKSGRLAFVLHLGDGASWPVVKDALADVAVPFDLFVGLSQEAPSDMAATIAASFPAARLLLLAYGDSDIPLLLTLLNDGLLFEYDLICKVRAADIQAAQSPDVLRAALQAGGLGADGALEKIVHAFDADPDLGIVVAPGHKYGDQDAHWGEVRQRVFSLGARVGLDRMSKTSVFPGGPVYWLRPFPLRSIAALKLTPADFDPALSPQNAMTGEAVERLIGLACGDAYMRIDALPDLPEAGASPEAAPARAAEAPALQTIAYYLPQFHPTEENDKWWGQGFTEWTNVTRAKPMFQHHRQPRLPADLGFYDLRLPEVRERQVALARQYGVSAFCYYYYWFDGQRVLHRPLDEVLASGKPDFPFMICWANEPWSRNWDGGSREVLMPQTYGAGWVEKFAADIAPVLRDPRYFRFHGKPILLIYRFMHIPDRIAAVRTLRARLRKLGVGEVYLCLNRTFIEQGATYPDNPCDIGVDHYVDFPPHRVPSIKINERVNELTPGFEGHLFDYDTVVQVMSALRAENPGNTHPAVMAGWDNTARRLLRANAFHGATPAKLRRWLRRLVVHQQLAPTRAGELVFINAWNEWAEGTYLEPDRDFGRGWLEAVASALGLKHER</sequence>
<dbReference type="RefSeq" id="WP_124151691.1">
    <property type="nucleotide sequence ID" value="NZ_RQIS01000009.1"/>
</dbReference>
<gene>
    <name evidence="2" type="ORF">D1Y85_14195</name>
</gene>
<keyword evidence="3" id="KW-1185">Reference proteome</keyword>
<dbReference type="InterPro" id="IPR032719">
    <property type="entry name" value="WbsX"/>
</dbReference>
<evidence type="ECO:0008006" key="4">
    <source>
        <dbReference type="Google" id="ProtNLM"/>
    </source>
</evidence>
<organism evidence="2 3">
    <name type="scientific">Paraburkholderia dinghuensis</name>
    <dbReference type="NCBI Taxonomy" id="2305225"/>
    <lineage>
        <taxon>Bacteria</taxon>
        <taxon>Pseudomonadati</taxon>
        <taxon>Pseudomonadota</taxon>
        <taxon>Betaproteobacteria</taxon>
        <taxon>Burkholderiales</taxon>
        <taxon>Burkholderiaceae</taxon>
        <taxon>Paraburkholderia</taxon>
    </lineage>
</organism>
<dbReference type="CDD" id="cd11579">
    <property type="entry name" value="Glyco_tran_WbsX"/>
    <property type="match status" value="1"/>
</dbReference>
<evidence type="ECO:0000256" key="1">
    <source>
        <dbReference type="SAM" id="MobiDB-lite"/>
    </source>
</evidence>
<dbReference type="OrthoDB" id="101857at2"/>